<sequence length="762" mass="83690">MRERGRLLMKAKKYLQRLFVALTIIIGINVWIGTSGETEVKAANITQPTPINQVFPDANLAEVIQRILQKPNVSAPVTQDELNAVEKINANSWICDNIASIEGVQYLNNLTELQLVATNNSISDLRPLSGLINLKDIDLSNNQISDLSPLSNLSNLNKLDFKGNQIKDLSQLSGLINLTSLNLSNNQVSDITPLSDLIKLTSLSVINNKVGDISPLSHLTNLTNLEMNTNQINDLSALSGLVSLVSLELTENQINDLTPLSGLTNLATLSINQNKLSSIGPLSSLTNLKDLNLEANKISDINPLSDLINLTSLLISGNEISDISSLSGLNNLWVLDVRHNQINDISSFNSSKNLYFLWAAGQTIVNKPVNYQKNLVLPNNIIDRTGTLVSPDVISDNGSYTSPDIIWDLPDYKKQVSYTFENGDDYFQLSGTVVQPLIEVPVSYKVVFDVEGAQTSETTAKDTLLTPPANPVKEGYTFTGWYDEKTGGTEWDFATDKMPAKDITLYAQFSENPYTATLDVEGETTSQTVAYQNLVQAPTDPTKEGYTFIGWYDEKTGGTEWDFETDKMPAKDITLYAQFSENPYTATLDVEGETTSQTVAYQNLVQAPTDPTKEGYTFIGWYDEKTGGTEWDFATDKMPAKDITLYAQFSKNSSDEGTPGDKGQDGETGGKDGTTDKPTESDLQPVDKPTNNSPQLKDTQSTLSVKAKHVSGSKEQGAKEKSSLPATGDDSSFTLYLQAIGVLFLVAFFWISHKRKKVRNEK</sequence>
<dbReference type="Gene3D" id="1.10.8.390">
    <property type="entry name" value="Internalin N-terminal Cap domain-like"/>
    <property type="match status" value="1"/>
</dbReference>
<dbReference type="NCBIfam" id="TIGR01167">
    <property type="entry name" value="LPXTG_anchor"/>
    <property type="match status" value="1"/>
</dbReference>
<evidence type="ECO:0000256" key="6">
    <source>
        <dbReference type="ARBA" id="ARBA00022729"/>
    </source>
</evidence>
<evidence type="ECO:0000256" key="3">
    <source>
        <dbReference type="ARBA" id="ARBA00009432"/>
    </source>
</evidence>
<evidence type="ECO:0000256" key="9">
    <source>
        <dbReference type="SAM" id="Phobius"/>
    </source>
</evidence>
<gene>
    <name evidence="12" type="primary">inlP4</name>
</gene>
<dbReference type="InterPro" id="IPR024634">
    <property type="entry name" value="Internalin_N"/>
</dbReference>
<feature type="compositionally biased region" description="Basic and acidic residues" evidence="8">
    <location>
        <begin position="662"/>
        <end position="680"/>
    </location>
</feature>
<feature type="region of interest" description="Disordered" evidence="8">
    <location>
        <begin position="650"/>
        <end position="727"/>
    </location>
</feature>
<keyword evidence="9" id="KW-1133">Transmembrane helix</keyword>
<keyword evidence="6" id="KW-0732">Signal</keyword>
<evidence type="ECO:0000313" key="12">
    <source>
        <dbReference type="EMBL" id="QCC72463.1"/>
    </source>
</evidence>
<evidence type="ECO:0000256" key="8">
    <source>
        <dbReference type="SAM" id="MobiDB-lite"/>
    </source>
</evidence>
<keyword evidence="4" id="KW-0964">Secreted</keyword>
<dbReference type="GO" id="GO:0009274">
    <property type="term" value="C:peptidoglycan-based cell wall"/>
    <property type="evidence" value="ECO:0007669"/>
    <property type="project" value="UniProtKB-ARBA"/>
</dbReference>
<feature type="compositionally biased region" description="Polar residues" evidence="8">
    <location>
        <begin position="689"/>
        <end position="704"/>
    </location>
</feature>
<accession>A0A4D6J1I0</accession>
<dbReference type="PANTHER" id="PTHR46652">
    <property type="entry name" value="LEUCINE-RICH REPEAT AND IQ DOMAIN-CONTAINING PROTEIN 1-RELATED"/>
    <property type="match status" value="1"/>
</dbReference>
<dbReference type="SUPFAM" id="SSF81296">
    <property type="entry name" value="E set domains"/>
    <property type="match status" value="1"/>
</dbReference>
<protein>
    <submittedName>
        <fullName evidence="12">Internalin P4</fullName>
    </submittedName>
</protein>
<feature type="transmembrane region" description="Helical" evidence="9">
    <location>
        <begin position="14"/>
        <end position="32"/>
    </location>
</feature>
<dbReference type="Pfam" id="PF12799">
    <property type="entry name" value="LRR_4"/>
    <property type="match status" value="3"/>
</dbReference>
<dbReference type="InterPro" id="IPR014756">
    <property type="entry name" value="Ig_E-set"/>
</dbReference>
<keyword evidence="9" id="KW-0472">Membrane</keyword>
<dbReference type="InterPro" id="IPR003591">
    <property type="entry name" value="Leu-rich_rpt_typical-subtyp"/>
</dbReference>
<dbReference type="PANTHER" id="PTHR46652:SF3">
    <property type="entry name" value="LEUCINE-RICH REPEAT-CONTAINING PROTEIN 9"/>
    <property type="match status" value="1"/>
</dbReference>
<dbReference type="InterPro" id="IPR012569">
    <property type="entry name" value="Inl_IR"/>
</dbReference>
<evidence type="ECO:0000259" key="10">
    <source>
        <dbReference type="Pfam" id="PF08191"/>
    </source>
</evidence>
<dbReference type="Pfam" id="PF12354">
    <property type="entry name" value="Internalin_N"/>
    <property type="match status" value="1"/>
</dbReference>
<dbReference type="SMART" id="SM00369">
    <property type="entry name" value="LRR_TYP"/>
    <property type="match status" value="8"/>
</dbReference>
<dbReference type="InterPro" id="IPR014755">
    <property type="entry name" value="Cu-Rt/internalin_Ig-like"/>
</dbReference>
<dbReference type="SMART" id="SM00365">
    <property type="entry name" value="LRR_SD22"/>
    <property type="match status" value="10"/>
</dbReference>
<proteinExistence type="inferred from homology"/>
<dbReference type="PROSITE" id="PS51450">
    <property type="entry name" value="LRR"/>
    <property type="match status" value="10"/>
</dbReference>
<dbReference type="GO" id="GO:0030313">
    <property type="term" value="C:cell envelope"/>
    <property type="evidence" value="ECO:0007669"/>
    <property type="project" value="UniProtKB-SubCell"/>
</dbReference>
<dbReference type="Pfam" id="PF09479">
    <property type="entry name" value="Flg_new"/>
    <property type="match status" value="3"/>
</dbReference>
<evidence type="ECO:0000256" key="7">
    <source>
        <dbReference type="ARBA" id="ARBA00022737"/>
    </source>
</evidence>
<dbReference type="AlphaFoldDB" id="A0A4D6J1I0"/>
<dbReference type="EMBL" id="MH800855">
    <property type="protein sequence ID" value="QCC72463.1"/>
    <property type="molecule type" value="Genomic_DNA"/>
</dbReference>
<feature type="domain" description="Internalin Ig-like inter-repeat region" evidence="10">
    <location>
        <begin position="386"/>
        <end position="437"/>
    </location>
</feature>
<feature type="transmembrane region" description="Helical" evidence="9">
    <location>
        <begin position="733"/>
        <end position="752"/>
    </location>
</feature>
<dbReference type="GO" id="GO:0005576">
    <property type="term" value="C:extracellular region"/>
    <property type="evidence" value="ECO:0007669"/>
    <property type="project" value="UniProtKB-SubCell"/>
</dbReference>
<dbReference type="InterPro" id="IPR050836">
    <property type="entry name" value="SDS22/Internalin_LRR"/>
</dbReference>
<dbReference type="InterPro" id="IPR025875">
    <property type="entry name" value="Leu-rich_rpt_4"/>
</dbReference>
<evidence type="ECO:0000256" key="5">
    <source>
        <dbReference type="ARBA" id="ARBA00022614"/>
    </source>
</evidence>
<keyword evidence="7" id="KW-0677">Repeat</keyword>
<dbReference type="NCBIfam" id="TIGR02543">
    <property type="entry name" value="List_Bact_rpt"/>
    <property type="match status" value="3"/>
</dbReference>
<dbReference type="InterPro" id="IPR013378">
    <property type="entry name" value="InlB-like_B-rpt"/>
</dbReference>
<evidence type="ECO:0000256" key="1">
    <source>
        <dbReference type="ARBA" id="ARBA00004196"/>
    </source>
</evidence>
<dbReference type="InterPro" id="IPR032675">
    <property type="entry name" value="LRR_dom_sf"/>
</dbReference>
<keyword evidence="5" id="KW-0433">Leucine-rich repeat</keyword>
<evidence type="ECO:0000259" key="11">
    <source>
        <dbReference type="Pfam" id="PF12354"/>
    </source>
</evidence>
<dbReference type="InterPro" id="IPR001611">
    <property type="entry name" value="Leu-rich_rpt"/>
</dbReference>
<dbReference type="Pfam" id="PF08191">
    <property type="entry name" value="LRR_adjacent"/>
    <property type="match status" value="1"/>
</dbReference>
<reference evidence="12" key="2">
    <citation type="submission" date="2019-04" db="EMBL/GenBank/DDBJ databases">
        <title>The novel internalins internalin P1, internalin P3 and internalin P4 enhance the pathogenicity of Listeria monocytogenes Quargel outbreak clone 1.</title>
        <authorList>
            <person name="Harter E."/>
            <person name="Wagner M."/>
        </authorList>
    </citation>
    <scope>NUCLEOTIDE SEQUENCE</scope>
    <source>
        <strain evidence="12">QOC1</strain>
    </source>
</reference>
<dbReference type="Gene3D" id="3.80.10.10">
    <property type="entry name" value="Ribonuclease Inhibitor"/>
    <property type="match status" value="2"/>
</dbReference>
<dbReference type="Gene3D" id="2.60.40.1220">
    <property type="match status" value="1"/>
</dbReference>
<dbReference type="InterPro" id="IPR042229">
    <property type="entry name" value="Listeria/Bacterioides_rpt_sf"/>
</dbReference>
<reference evidence="12" key="1">
    <citation type="submission" date="2018-08" db="EMBL/GenBank/DDBJ databases">
        <authorList>
            <person name="Rychli K."/>
        </authorList>
    </citation>
    <scope>NUCLEOTIDE SEQUENCE</scope>
    <source>
        <strain evidence="12">QOC1</strain>
    </source>
</reference>
<name>A0A4D6J1I0_LISMN</name>
<evidence type="ECO:0000256" key="2">
    <source>
        <dbReference type="ARBA" id="ARBA00004613"/>
    </source>
</evidence>
<feature type="domain" description="Internalin N-terminal" evidence="11">
    <location>
        <begin position="40"/>
        <end position="83"/>
    </location>
</feature>
<comment type="subcellular location">
    <subcellularLocation>
        <location evidence="1">Cell envelope</location>
    </subcellularLocation>
    <subcellularLocation>
        <location evidence="2">Secreted</location>
    </subcellularLocation>
</comment>
<evidence type="ECO:0000256" key="4">
    <source>
        <dbReference type="ARBA" id="ARBA00022525"/>
    </source>
</evidence>
<organism evidence="12">
    <name type="scientific">Listeria monocytogenes</name>
    <dbReference type="NCBI Taxonomy" id="1639"/>
    <lineage>
        <taxon>Bacteria</taxon>
        <taxon>Bacillati</taxon>
        <taxon>Bacillota</taxon>
        <taxon>Bacilli</taxon>
        <taxon>Bacillales</taxon>
        <taxon>Listeriaceae</taxon>
        <taxon>Listeria</taxon>
    </lineage>
</organism>
<dbReference type="FunFam" id="3.80.10.10:FF:001164">
    <property type="entry name" value="GH01279p"/>
    <property type="match status" value="1"/>
</dbReference>
<dbReference type="Gene3D" id="2.60.40.4270">
    <property type="entry name" value="Listeria-Bacteroides repeat domain"/>
    <property type="match status" value="3"/>
</dbReference>
<comment type="similarity">
    <text evidence="3">Belongs to the internalin family.</text>
</comment>
<keyword evidence="9" id="KW-0812">Transmembrane</keyword>
<dbReference type="SUPFAM" id="SSF52058">
    <property type="entry name" value="L domain-like"/>
    <property type="match status" value="1"/>
</dbReference>